<feature type="region of interest" description="Disordered" evidence="4">
    <location>
        <begin position="439"/>
        <end position="506"/>
    </location>
</feature>
<comment type="similarity">
    <text evidence="1">Belongs to the TRAFAC class TrmE-Era-EngA-EngB-Septin-like GTPase superfamily. AIG1/Toc34/Toc159-like paraseptin GTPase family. IAN subfamily.</text>
</comment>
<dbReference type="AlphaFoldDB" id="A0A9D4MJ80"/>
<dbReference type="PROSITE" id="PS51720">
    <property type="entry name" value="G_AIG1"/>
    <property type="match status" value="1"/>
</dbReference>
<gene>
    <name evidence="6" type="ORF">DPMN_000211</name>
</gene>
<keyword evidence="3" id="KW-0342">GTP-binding</keyword>
<dbReference type="InterPro" id="IPR006703">
    <property type="entry name" value="G_AIG1"/>
</dbReference>
<dbReference type="InterPro" id="IPR026870">
    <property type="entry name" value="Zinc_ribbon_dom"/>
</dbReference>
<keyword evidence="7" id="KW-1185">Reference proteome</keyword>
<feature type="compositionally biased region" description="Low complexity" evidence="4">
    <location>
        <begin position="268"/>
        <end position="298"/>
    </location>
</feature>
<feature type="compositionally biased region" description="Basic and acidic residues" evidence="4">
    <location>
        <begin position="782"/>
        <end position="797"/>
    </location>
</feature>
<dbReference type="Pfam" id="PF13240">
    <property type="entry name" value="Zn_Ribbon_1"/>
    <property type="match status" value="1"/>
</dbReference>
<feature type="compositionally biased region" description="Low complexity" evidence="4">
    <location>
        <begin position="457"/>
        <end position="500"/>
    </location>
</feature>
<evidence type="ECO:0000256" key="1">
    <source>
        <dbReference type="ARBA" id="ARBA00008535"/>
    </source>
</evidence>
<dbReference type="Gene3D" id="3.40.50.300">
    <property type="entry name" value="P-loop containing nucleotide triphosphate hydrolases"/>
    <property type="match status" value="1"/>
</dbReference>
<feature type="domain" description="AIG1-type G" evidence="5">
    <location>
        <begin position="39"/>
        <end position="250"/>
    </location>
</feature>
<organism evidence="6 7">
    <name type="scientific">Dreissena polymorpha</name>
    <name type="common">Zebra mussel</name>
    <name type="synonym">Mytilus polymorpha</name>
    <dbReference type="NCBI Taxonomy" id="45954"/>
    <lineage>
        <taxon>Eukaryota</taxon>
        <taxon>Metazoa</taxon>
        <taxon>Spiralia</taxon>
        <taxon>Lophotrochozoa</taxon>
        <taxon>Mollusca</taxon>
        <taxon>Bivalvia</taxon>
        <taxon>Autobranchia</taxon>
        <taxon>Heteroconchia</taxon>
        <taxon>Euheterodonta</taxon>
        <taxon>Imparidentia</taxon>
        <taxon>Neoheterodontei</taxon>
        <taxon>Myida</taxon>
        <taxon>Dreissenoidea</taxon>
        <taxon>Dreissenidae</taxon>
        <taxon>Dreissena</taxon>
    </lineage>
</organism>
<evidence type="ECO:0000256" key="4">
    <source>
        <dbReference type="SAM" id="MobiDB-lite"/>
    </source>
</evidence>
<protein>
    <recommendedName>
        <fullName evidence="5">AIG1-type G domain-containing protein</fullName>
    </recommendedName>
</protein>
<feature type="compositionally biased region" description="Low complexity" evidence="4">
    <location>
        <begin position="660"/>
        <end position="705"/>
    </location>
</feature>
<reference evidence="6" key="1">
    <citation type="journal article" date="2019" name="bioRxiv">
        <title>The Genome of the Zebra Mussel, Dreissena polymorpha: A Resource for Invasive Species Research.</title>
        <authorList>
            <person name="McCartney M.A."/>
            <person name="Auch B."/>
            <person name="Kono T."/>
            <person name="Mallez S."/>
            <person name="Zhang Y."/>
            <person name="Obille A."/>
            <person name="Becker A."/>
            <person name="Abrahante J.E."/>
            <person name="Garbe J."/>
            <person name="Badalamenti J.P."/>
            <person name="Herman A."/>
            <person name="Mangelson H."/>
            <person name="Liachko I."/>
            <person name="Sullivan S."/>
            <person name="Sone E.D."/>
            <person name="Koren S."/>
            <person name="Silverstein K.A.T."/>
            <person name="Beckman K.B."/>
            <person name="Gohl D.M."/>
        </authorList>
    </citation>
    <scope>NUCLEOTIDE SEQUENCE</scope>
    <source>
        <strain evidence="6">Duluth1</strain>
        <tissue evidence="6">Whole animal</tissue>
    </source>
</reference>
<evidence type="ECO:0000313" key="6">
    <source>
        <dbReference type="EMBL" id="KAH3876371.1"/>
    </source>
</evidence>
<dbReference type="Pfam" id="PF04548">
    <property type="entry name" value="AIG1"/>
    <property type="match status" value="1"/>
</dbReference>
<feature type="region of interest" description="Disordered" evidence="4">
    <location>
        <begin position="265"/>
        <end position="299"/>
    </location>
</feature>
<evidence type="ECO:0000313" key="7">
    <source>
        <dbReference type="Proteomes" id="UP000828390"/>
    </source>
</evidence>
<evidence type="ECO:0000256" key="2">
    <source>
        <dbReference type="ARBA" id="ARBA00022741"/>
    </source>
</evidence>
<evidence type="ECO:0000259" key="5">
    <source>
        <dbReference type="PROSITE" id="PS51720"/>
    </source>
</evidence>
<sequence length="797" mass="85522">MECTQCGKPVGDEVKFCRECGTKVNRPRPDVTPKQMNRTHDLTILLVGHTGHGKSATGNSLLGITRQEGFHHELSPVSVTKEYEKKIEERFGRRLAVVDTPSICETSFNDKNVYQQITRCIELTLPGFNAICLVLRPDRFTKELVESVEFFFNCFGKGVDAYTFVIWTHMETEEKMINYIKEGEKNNDDAGQKAFQVLRKRCKDKLLFINNSTSKDRKEEMAWNILTAIDAANSTASSPYFQNTLTEQKATDFDVTHIVALGSKRSTEAGTTTGTQQTTGPSVTTATPPTTTSVTPSENCVMGGPEQDVAPSFTTIDVNGKTVEGFDPFNRAGGITQLTPDQTDMAVVKINIIPIELNELHIKPYDAVVSVNITYDDNTIQTETQPEMKQDTAVVSHPRNGKKVVTITVTIKKSPDANVIRLGPITALLCGEQLTTASTTTPSVHTTSAVMTTQPLVSSTATTPSPSTTKPAGTTTGTQQTTGPSVTTATPPTTTSVTPSENCVMGGPEQDVAPSFTTIDVNGKTVKGFDPFNRAGGITQLTPDQTDMAVVKINIIPIELNELHIKPYDAVVSVNITYDDNTIQTETQPEMKQDTAVVSHPRNGKKVVTITVTIKKSPDANVIRLGPITALLCGEQLTTASTTTPSVHTTSAVMTTQPLVSSTATTPSPSTTKPAETTTGTQQTTGPSVTTATPPTTTSVTPSVVRAADDTRTDEAAWLETAIRAVEAADDARAAEAAWLAIAKRAFKAADDARAAEAAWHAIGERAVKAADEARAAGGKRASLEEKAVQAADDTKI</sequence>
<dbReference type="Proteomes" id="UP000828390">
    <property type="component" value="Unassembled WGS sequence"/>
</dbReference>
<name>A0A9D4MJ80_DREPO</name>
<dbReference type="EMBL" id="JAIWYP010000001">
    <property type="protein sequence ID" value="KAH3876371.1"/>
    <property type="molecule type" value="Genomic_DNA"/>
</dbReference>
<feature type="compositionally biased region" description="Low complexity" evidence="4">
    <location>
        <begin position="642"/>
        <end position="653"/>
    </location>
</feature>
<evidence type="ECO:0000256" key="3">
    <source>
        <dbReference type="ARBA" id="ARBA00023134"/>
    </source>
</evidence>
<dbReference type="GO" id="GO:0005525">
    <property type="term" value="F:GTP binding"/>
    <property type="evidence" value="ECO:0007669"/>
    <property type="project" value="UniProtKB-KW"/>
</dbReference>
<accession>A0A9D4MJ80</accession>
<feature type="compositionally biased region" description="Low complexity" evidence="4">
    <location>
        <begin position="439"/>
        <end position="450"/>
    </location>
</feature>
<feature type="region of interest" description="Disordered" evidence="4">
    <location>
        <begin position="642"/>
        <end position="705"/>
    </location>
</feature>
<proteinExistence type="inferred from homology"/>
<dbReference type="SUPFAM" id="SSF52540">
    <property type="entry name" value="P-loop containing nucleoside triphosphate hydrolases"/>
    <property type="match status" value="1"/>
</dbReference>
<reference evidence="6" key="2">
    <citation type="submission" date="2020-11" db="EMBL/GenBank/DDBJ databases">
        <authorList>
            <person name="McCartney M.A."/>
            <person name="Auch B."/>
            <person name="Kono T."/>
            <person name="Mallez S."/>
            <person name="Becker A."/>
            <person name="Gohl D.M."/>
            <person name="Silverstein K.A.T."/>
            <person name="Koren S."/>
            <person name="Bechman K.B."/>
            <person name="Herman A."/>
            <person name="Abrahante J.E."/>
            <person name="Garbe J."/>
        </authorList>
    </citation>
    <scope>NUCLEOTIDE SEQUENCE</scope>
    <source>
        <strain evidence="6">Duluth1</strain>
        <tissue evidence="6">Whole animal</tissue>
    </source>
</reference>
<dbReference type="InterPro" id="IPR045058">
    <property type="entry name" value="GIMA/IAN/Toc"/>
</dbReference>
<keyword evidence="2" id="KW-0547">Nucleotide-binding</keyword>
<dbReference type="PANTHER" id="PTHR10903">
    <property type="entry name" value="GTPASE, IMAP FAMILY MEMBER-RELATED"/>
    <property type="match status" value="1"/>
</dbReference>
<dbReference type="PANTHER" id="PTHR10903:SF184">
    <property type="entry name" value="GTP-BINDING PROTEIN A"/>
    <property type="match status" value="1"/>
</dbReference>
<comment type="caution">
    <text evidence="6">The sequence shown here is derived from an EMBL/GenBank/DDBJ whole genome shotgun (WGS) entry which is preliminary data.</text>
</comment>
<feature type="region of interest" description="Disordered" evidence="4">
    <location>
        <begin position="777"/>
        <end position="797"/>
    </location>
</feature>
<dbReference type="OrthoDB" id="10061751at2759"/>
<dbReference type="InterPro" id="IPR027417">
    <property type="entry name" value="P-loop_NTPase"/>
</dbReference>